<protein>
    <submittedName>
        <fullName evidence="1 2">Uncharacterized protein</fullName>
    </submittedName>
</protein>
<dbReference type="Proteomes" id="UP000002051">
    <property type="component" value="Chromosome 2"/>
</dbReference>
<dbReference type="AlphaFoldDB" id="A0A072VB06"/>
<reference evidence="2" key="3">
    <citation type="submission" date="2015-04" db="UniProtKB">
        <authorList>
            <consortium name="EnsemblPlants"/>
        </authorList>
    </citation>
    <scope>IDENTIFICATION</scope>
    <source>
        <strain evidence="2">cv. Jemalong A17</strain>
    </source>
</reference>
<name>A0A072VB06_MEDTR</name>
<accession>A0A072VB06</accession>
<gene>
    <name evidence="1" type="ordered locus">MTR_2g079960</name>
</gene>
<dbReference type="EnsemblPlants" id="KEH38786">
    <property type="protein sequence ID" value="KEH38786"/>
    <property type="gene ID" value="MTR_2g079960"/>
</dbReference>
<keyword evidence="3" id="KW-1185">Reference proteome</keyword>
<sequence>MNLVDKMLRCWSSGCTIVLLSFQCPFSVDKHPKPSNFSEIVVASVFYSFCTPVSSNTHLTYFRFFTSDSNGLQTLKIKKQVEVPNSSTDEFEYEAMFTTFSQIIRLLGLLAELDLAFLVALPHLSIREALDDHAIFLPQVSLQLQYTYVFTN</sequence>
<dbReference type="EMBL" id="CM001218">
    <property type="protein sequence ID" value="KEH38786.1"/>
    <property type="molecule type" value="Genomic_DNA"/>
</dbReference>
<evidence type="ECO:0000313" key="3">
    <source>
        <dbReference type="Proteomes" id="UP000002051"/>
    </source>
</evidence>
<organism evidence="1 3">
    <name type="scientific">Medicago truncatula</name>
    <name type="common">Barrel medic</name>
    <name type="synonym">Medicago tribuloides</name>
    <dbReference type="NCBI Taxonomy" id="3880"/>
    <lineage>
        <taxon>Eukaryota</taxon>
        <taxon>Viridiplantae</taxon>
        <taxon>Streptophyta</taxon>
        <taxon>Embryophyta</taxon>
        <taxon>Tracheophyta</taxon>
        <taxon>Spermatophyta</taxon>
        <taxon>Magnoliopsida</taxon>
        <taxon>eudicotyledons</taxon>
        <taxon>Gunneridae</taxon>
        <taxon>Pentapetalae</taxon>
        <taxon>rosids</taxon>
        <taxon>fabids</taxon>
        <taxon>Fabales</taxon>
        <taxon>Fabaceae</taxon>
        <taxon>Papilionoideae</taxon>
        <taxon>50 kb inversion clade</taxon>
        <taxon>NPAAA clade</taxon>
        <taxon>Hologalegina</taxon>
        <taxon>IRL clade</taxon>
        <taxon>Trifolieae</taxon>
        <taxon>Medicago</taxon>
    </lineage>
</organism>
<evidence type="ECO:0000313" key="1">
    <source>
        <dbReference type="EMBL" id="KEH38786.1"/>
    </source>
</evidence>
<reference evidence="1 3" key="1">
    <citation type="journal article" date="2011" name="Nature">
        <title>The Medicago genome provides insight into the evolution of rhizobial symbioses.</title>
        <authorList>
            <person name="Young N.D."/>
            <person name="Debelle F."/>
            <person name="Oldroyd G.E."/>
            <person name="Geurts R."/>
            <person name="Cannon S.B."/>
            <person name="Udvardi M.K."/>
            <person name="Benedito V.A."/>
            <person name="Mayer K.F."/>
            <person name="Gouzy J."/>
            <person name="Schoof H."/>
            <person name="Van de Peer Y."/>
            <person name="Proost S."/>
            <person name="Cook D.R."/>
            <person name="Meyers B.C."/>
            <person name="Spannagl M."/>
            <person name="Cheung F."/>
            <person name="De Mita S."/>
            <person name="Krishnakumar V."/>
            <person name="Gundlach H."/>
            <person name="Zhou S."/>
            <person name="Mudge J."/>
            <person name="Bharti A.K."/>
            <person name="Murray J.D."/>
            <person name="Naoumkina M.A."/>
            <person name="Rosen B."/>
            <person name="Silverstein K.A."/>
            <person name="Tang H."/>
            <person name="Rombauts S."/>
            <person name="Zhao P.X."/>
            <person name="Zhou P."/>
            <person name="Barbe V."/>
            <person name="Bardou P."/>
            <person name="Bechner M."/>
            <person name="Bellec A."/>
            <person name="Berger A."/>
            <person name="Berges H."/>
            <person name="Bidwell S."/>
            <person name="Bisseling T."/>
            <person name="Choisne N."/>
            <person name="Couloux A."/>
            <person name="Denny R."/>
            <person name="Deshpande S."/>
            <person name="Dai X."/>
            <person name="Doyle J.J."/>
            <person name="Dudez A.M."/>
            <person name="Farmer A.D."/>
            <person name="Fouteau S."/>
            <person name="Franken C."/>
            <person name="Gibelin C."/>
            <person name="Gish J."/>
            <person name="Goldstein S."/>
            <person name="Gonzalez A.J."/>
            <person name="Green P.J."/>
            <person name="Hallab A."/>
            <person name="Hartog M."/>
            <person name="Hua A."/>
            <person name="Humphray S.J."/>
            <person name="Jeong D.H."/>
            <person name="Jing Y."/>
            <person name="Jocker A."/>
            <person name="Kenton S.M."/>
            <person name="Kim D.J."/>
            <person name="Klee K."/>
            <person name="Lai H."/>
            <person name="Lang C."/>
            <person name="Lin S."/>
            <person name="Macmil S.L."/>
            <person name="Magdelenat G."/>
            <person name="Matthews L."/>
            <person name="McCorrison J."/>
            <person name="Monaghan E.L."/>
            <person name="Mun J.H."/>
            <person name="Najar F.Z."/>
            <person name="Nicholson C."/>
            <person name="Noirot C."/>
            <person name="O'Bleness M."/>
            <person name="Paule C.R."/>
            <person name="Poulain J."/>
            <person name="Prion F."/>
            <person name="Qin B."/>
            <person name="Qu C."/>
            <person name="Retzel E.F."/>
            <person name="Riddle C."/>
            <person name="Sallet E."/>
            <person name="Samain S."/>
            <person name="Samson N."/>
            <person name="Sanders I."/>
            <person name="Saurat O."/>
            <person name="Scarpelli C."/>
            <person name="Schiex T."/>
            <person name="Segurens B."/>
            <person name="Severin A.J."/>
            <person name="Sherrier D.J."/>
            <person name="Shi R."/>
            <person name="Sims S."/>
            <person name="Singer S.R."/>
            <person name="Sinharoy S."/>
            <person name="Sterck L."/>
            <person name="Viollet A."/>
            <person name="Wang B.B."/>
            <person name="Wang K."/>
            <person name="Wang M."/>
            <person name="Wang X."/>
            <person name="Warfsmann J."/>
            <person name="Weissenbach J."/>
            <person name="White D.D."/>
            <person name="White J.D."/>
            <person name="Wiley G.B."/>
            <person name="Wincker P."/>
            <person name="Xing Y."/>
            <person name="Yang L."/>
            <person name="Yao Z."/>
            <person name="Ying F."/>
            <person name="Zhai J."/>
            <person name="Zhou L."/>
            <person name="Zuber A."/>
            <person name="Denarie J."/>
            <person name="Dixon R.A."/>
            <person name="May G.D."/>
            <person name="Schwartz D.C."/>
            <person name="Rogers J."/>
            <person name="Quetier F."/>
            <person name="Town C.D."/>
            <person name="Roe B.A."/>
        </authorList>
    </citation>
    <scope>NUCLEOTIDE SEQUENCE [LARGE SCALE GENOMIC DNA]</scope>
    <source>
        <strain evidence="1">A17</strain>
        <strain evidence="2 3">cv. Jemalong A17</strain>
    </source>
</reference>
<dbReference type="HOGENOM" id="CLU_1725005_0_0_1"/>
<proteinExistence type="predicted"/>
<evidence type="ECO:0000313" key="2">
    <source>
        <dbReference type="EnsemblPlants" id="KEH38786"/>
    </source>
</evidence>
<reference evidence="1 3" key="2">
    <citation type="journal article" date="2014" name="BMC Genomics">
        <title>An improved genome release (version Mt4.0) for the model legume Medicago truncatula.</title>
        <authorList>
            <person name="Tang H."/>
            <person name="Krishnakumar V."/>
            <person name="Bidwell S."/>
            <person name="Rosen B."/>
            <person name="Chan A."/>
            <person name="Zhou S."/>
            <person name="Gentzbittel L."/>
            <person name="Childs K.L."/>
            <person name="Yandell M."/>
            <person name="Gundlach H."/>
            <person name="Mayer K.F."/>
            <person name="Schwartz D.C."/>
            <person name="Town C.D."/>
        </authorList>
    </citation>
    <scope>GENOME REANNOTATION</scope>
    <source>
        <strain evidence="1">A17</strain>
        <strain evidence="2 3">cv. Jemalong A17</strain>
    </source>
</reference>